<gene>
    <name evidence="3" type="ORF">Q31a_60330</name>
</gene>
<dbReference type="OrthoDB" id="9997904at2"/>
<feature type="compositionally biased region" description="Low complexity" evidence="1">
    <location>
        <begin position="22"/>
        <end position="35"/>
    </location>
</feature>
<evidence type="ECO:0000313" key="3">
    <source>
        <dbReference type="EMBL" id="QDV27640.1"/>
    </source>
</evidence>
<feature type="region of interest" description="Disordered" evidence="1">
    <location>
        <begin position="22"/>
        <end position="51"/>
    </location>
</feature>
<evidence type="ECO:0000256" key="1">
    <source>
        <dbReference type="SAM" id="MobiDB-lite"/>
    </source>
</evidence>
<organism evidence="3 4">
    <name type="scientific">Aureliella helgolandensis</name>
    <dbReference type="NCBI Taxonomy" id="2527968"/>
    <lineage>
        <taxon>Bacteria</taxon>
        <taxon>Pseudomonadati</taxon>
        <taxon>Planctomycetota</taxon>
        <taxon>Planctomycetia</taxon>
        <taxon>Pirellulales</taxon>
        <taxon>Pirellulaceae</taxon>
        <taxon>Aureliella</taxon>
    </lineage>
</organism>
<proteinExistence type="predicted"/>
<dbReference type="Proteomes" id="UP000318017">
    <property type="component" value="Chromosome"/>
</dbReference>
<keyword evidence="4" id="KW-1185">Reference proteome</keyword>
<feature type="chain" id="PRO_5021850643" evidence="2">
    <location>
        <begin position="23"/>
        <end position="152"/>
    </location>
</feature>
<dbReference type="PROSITE" id="PS51257">
    <property type="entry name" value="PROKAR_LIPOPROTEIN"/>
    <property type="match status" value="1"/>
</dbReference>
<reference evidence="3 4" key="1">
    <citation type="submission" date="2019-02" db="EMBL/GenBank/DDBJ databases">
        <title>Deep-cultivation of Planctomycetes and their phenomic and genomic characterization uncovers novel biology.</title>
        <authorList>
            <person name="Wiegand S."/>
            <person name="Jogler M."/>
            <person name="Boedeker C."/>
            <person name="Pinto D."/>
            <person name="Vollmers J."/>
            <person name="Rivas-Marin E."/>
            <person name="Kohn T."/>
            <person name="Peeters S.H."/>
            <person name="Heuer A."/>
            <person name="Rast P."/>
            <person name="Oberbeckmann S."/>
            <person name="Bunk B."/>
            <person name="Jeske O."/>
            <person name="Meyerdierks A."/>
            <person name="Storesund J.E."/>
            <person name="Kallscheuer N."/>
            <person name="Luecker S."/>
            <person name="Lage O.M."/>
            <person name="Pohl T."/>
            <person name="Merkel B.J."/>
            <person name="Hornburger P."/>
            <person name="Mueller R.-W."/>
            <person name="Bruemmer F."/>
            <person name="Labrenz M."/>
            <person name="Spormann A.M."/>
            <person name="Op den Camp H."/>
            <person name="Overmann J."/>
            <person name="Amann R."/>
            <person name="Jetten M.S.M."/>
            <person name="Mascher T."/>
            <person name="Medema M.H."/>
            <person name="Devos D.P."/>
            <person name="Kaster A.-K."/>
            <person name="Ovreas L."/>
            <person name="Rohde M."/>
            <person name="Galperin M.Y."/>
            <person name="Jogler C."/>
        </authorList>
    </citation>
    <scope>NUCLEOTIDE SEQUENCE [LARGE SCALE GENOMIC DNA]</scope>
    <source>
        <strain evidence="3 4">Q31a</strain>
    </source>
</reference>
<feature type="signal peptide" evidence="2">
    <location>
        <begin position="1"/>
        <end position="22"/>
    </location>
</feature>
<protein>
    <submittedName>
        <fullName evidence="3">Uncharacterized protein</fullName>
    </submittedName>
</protein>
<dbReference type="RefSeq" id="WP_145085333.1">
    <property type="nucleotide sequence ID" value="NZ_CP036298.1"/>
</dbReference>
<evidence type="ECO:0000256" key="2">
    <source>
        <dbReference type="SAM" id="SignalP"/>
    </source>
</evidence>
<accession>A0A518GGD4</accession>
<dbReference type="KEGG" id="ahel:Q31a_60330"/>
<sequence length="152" mass="16586" precursor="true">MKRLVLIPLVCLLFGCSPSAPTTTDTTASNAASESGHSHEHGDLGPHGGHLLDLQPAGKHAEWTHDDEKHLIAVYLDDFDAEKVQEVKFVVDLEGVPQEEFPLTAGEQGWSITSETLMTHLNMGDVVKVQLLVIDDSGTQASVLEKHEDHHH</sequence>
<name>A0A518GGD4_9BACT</name>
<dbReference type="EMBL" id="CP036298">
    <property type="protein sequence ID" value="QDV27640.1"/>
    <property type="molecule type" value="Genomic_DNA"/>
</dbReference>
<evidence type="ECO:0000313" key="4">
    <source>
        <dbReference type="Proteomes" id="UP000318017"/>
    </source>
</evidence>
<keyword evidence="2" id="KW-0732">Signal</keyword>
<dbReference type="AlphaFoldDB" id="A0A518GGD4"/>